<keyword evidence="1" id="KW-0548">Nucleotidyltransferase</keyword>
<sequence length="1210" mass="137319">MEVFMRNVLPRLTDRSLETQLQPLMERLHITDYMVEKAKGKHIGNITFRHKADGVRFLQHHREITILGSRVVCQESKRAVNELTLRAIEHKASQRIQNETVPQETVKTLAATELSCGYYTFNDKRLTFTAEWTANESCQLKFTKRNLLVRLTGRDVQLRMPFQSIIELVWWHDGTVAVTLSWAPTILAPKSTGNDDITTRFSMFTIRQQTPERMRQVAIDQNHQRIVATCLVYYFKVPNAITRHANSDFQSEISRMSSRQLFPVTRYHLGFEHARQVRFSDAAATLQSELAEYNRGDSLPFDLLFLLHALLANGYLHPATISALASRLVSRFAAAKKAESQQPPVSVDAFKKLFDWIDWPSPEGDPGMFEVDGIMEYLEQAEQLVRQSRAVKENQFDETPNRARIFRAVVTPTRVMFHGPELEPMNRILRKFPDHSYFIRAQFCDENGQDLFFNNTVSLDSIYERFKAVLVSGVMVAGRVYKLLGFSHSSLRAHSAWLSASFVHQGQLHIPEYIVTGLGDFEKIKSPARRAARIGQAFSETPYAVDLDENAIEVREIPDIERNGRVFTDGSGKISPGAAKAIYNVIPKSKGCPTCFQIRWAGAKGMLAVDPRLVGNLICIRPSMIKFPSNDKQLEICDMGSKPIPMVLNRPLIKIMEDMGAPREWFLELQSREVRRLQGLTASVYNTASFLRAQRIGESIQLHKFLRQTEAMGLDYRQDGFLRGAVEAILLQELRLLKHKSRIPVRKGMTLFGVPDETGYLKEGQVYVTFDKGDRHSEPPGSGPVIVTRSPAMHPGDVRVAYNTIPPNEHPLVHYRNCIVFSTWGSRDLPSQLAGGDLDGDTFHIIWDPELVGRVKTFSPANYPRVEPLELNRPVTSSDLATFFFDFMRQDCLGRISTRHMILADQRPAGTLHADCIKLAELHSSAVDFSKTGRPVSVRDLPRSEKWRPDFLAPGPQITIHNKSDVEVLNQHVAPQNDEDDEDNDEGPRYQYYRSPKLLGQLYRAVDENKIWAEDIKMAIRAGSASFWDQLLDAIHQRVSAIGPVEWQHRSAEAHRIRYAYEEDIHGTMIDGADHPHQPLRELEVFVGFIMNKSGVQTHRQRDRSVKLKDEFERITTYIAREMRNPASVSGYTSELDALELCLACLHVACQKKEEDRDLRPRHRSSAHNLESFKIVAAATLLRELTALERGTVSGAGQAYAYGGGGRPSK</sequence>
<evidence type="ECO:0000259" key="2">
    <source>
        <dbReference type="Pfam" id="PF05183"/>
    </source>
</evidence>
<dbReference type="GO" id="GO:0030422">
    <property type="term" value="P:siRNA processing"/>
    <property type="evidence" value="ECO:0007669"/>
    <property type="project" value="TreeGrafter"/>
</dbReference>
<evidence type="ECO:0000256" key="1">
    <source>
        <dbReference type="RuleBase" id="RU363098"/>
    </source>
</evidence>
<organism evidence="4 5">
    <name type="scientific">Chaetomium strumarium</name>
    <dbReference type="NCBI Taxonomy" id="1170767"/>
    <lineage>
        <taxon>Eukaryota</taxon>
        <taxon>Fungi</taxon>
        <taxon>Dikarya</taxon>
        <taxon>Ascomycota</taxon>
        <taxon>Pezizomycotina</taxon>
        <taxon>Sordariomycetes</taxon>
        <taxon>Sordariomycetidae</taxon>
        <taxon>Sordariales</taxon>
        <taxon>Chaetomiaceae</taxon>
        <taxon>Chaetomium</taxon>
    </lineage>
</organism>
<dbReference type="InterPro" id="IPR007855">
    <property type="entry name" value="RDRP"/>
</dbReference>
<comment type="catalytic activity">
    <reaction evidence="1">
        <text>RNA(n) + a ribonucleoside 5'-triphosphate = RNA(n+1) + diphosphate</text>
        <dbReference type="Rhea" id="RHEA:21248"/>
        <dbReference type="Rhea" id="RHEA-COMP:14527"/>
        <dbReference type="Rhea" id="RHEA-COMP:17342"/>
        <dbReference type="ChEBI" id="CHEBI:33019"/>
        <dbReference type="ChEBI" id="CHEBI:61557"/>
        <dbReference type="ChEBI" id="CHEBI:140395"/>
        <dbReference type="EC" id="2.7.7.48"/>
    </reaction>
</comment>
<comment type="similarity">
    <text evidence="1">Belongs to the RdRP family.</text>
</comment>
<keyword evidence="5" id="KW-1185">Reference proteome</keyword>
<dbReference type="GO" id="GO:0031380">
    <property type="term" value="C:nuclear RNA-directed RNA polymerase complex"/>
    <property type="evidence" value="ECO:0007669"/>
    <property type="project" value="TreeGrafter"/>
</dbReference>
<accession>A0AAJ0GPU3</accession>
<proteinExistence type="inferred from homology"/>
<keyword evidence="1" id="KW-0696">RNA-directed RNA polymerase</keyword>
<feature type="domain" description="RDRP core" evidence="2">
    <location>
        <begin position="410"/>
        <end position="1006"/>
    </location>
</feature>
<dbReference type="GeneID" id="87888302"/>
<protein>
    <recommendedName>
        <fullName evidence="1">RNA-dependent RNA polymerase</fullName>
        <ecNumber evidence="1">2.7.7.48</ecNumber>
    </recommendedName>
</protein>
<dbReference type="Pfam" id="PF25358">
    <property type="entry name" value="PH_fung_RdRP"/>
    <property type="match status" value="1"/>
</dbReference>
<dbReference type="AlphaFoldDB" id="A0AAJ0GPU3"/>
<reference evidence="4" key="2">
    <citation type="submission" date="2023-06" db="EMBL/GenBank/DDBJ databases">
        <authorList>
            <consortium name="Lawrence Berkeley National Laboratory"/>
            <person name="Mondo S.J."/>
            <person name="Hensen N."/>
            <person name="Bonometti L."/>
            <person name="Westerberg I."/>
            <person name="Brannstrom I.O."/>
            <person name="Guillou S."/>
            <person name="Cros-Aarteil S."/>
            <person name="Calhoun S."/>
            <person name="Haridas S."/>
            <person name="Kuo A."/>
            <person name="Pangilinan J."/>
            <person name="Riley R."/>
            <person name="Labutti K."/>
            <person name="Andreopoulos B."/>
            <person name="Lipzen A."/>
            <person name="Chen C."/>
            <person name="Yanf M."/>
            <person name="Daum C."/>
            <person name="Ng V."/>
            <person name="Clum A."/>
            <person name="Steindorff A."/>
            <person name="Ohm R."/>
            <person name="Martin F."/>
            <person name="Silar P."/>
            <person name="Natvig D."/>
            <person name="Lalanne C."/>
            <person name="Gautier V."/>
            <person name="Ament-Velasquez S.L."/>
            <person name="Kruys A."/>
            <person name="Hutchinson M.I."/>
            <person name="Powell A.J."/>
            <person name="Barry K."/>
            <person name="Miller A.N."/>
            <person name="Grigoriev I.V."/>
            <person name="Debuchy R."/>
            <person name="Gladieux P."/>
            <person name="Thoren M.H."/>
            <person name="Johannesson H."/>
        </authorList>
    </citation>
    <scope>NUCLEOTIDE SEQUENCE</scope>
    <source>
        <strain evidence="4">CBS 333.67</strain>
    </source>
</reference>
<dbReference type="Pfam" id="PF05183">
    <property type="entry name" value="RdRP"/>
    <property type="match status" value="1"/>
</dbReference>
<keyword evidence="1" id="KW-0808">Transferase</keyword>
<dbReference type="GO" id="GO:0003723">
    <property type="term" value="F:RNA binding"/>
    <property type="evidence" value="ECO:0007669"/>
    <property type="project" value="UniProtKB-KW"/>
</dbReference>
<evidence type="ECO:0000313" key="4">
    <source>
        <dbReference type="EMBL" id="KAK3303922.1"/>
    </source>
</evidence>
<dbReference type="EMBL" id="JAUDZG010000005">
    <property type="protein sequence ID" value="KAK3303922.1"/>
    <property type="molecule type" value="Genomic_DNA"/>
</dbReference>
<dbReference type="InterPro" id="IPR057596">
    <property type="entry name" value="RDRP_core"/>
</dbReference>
<dbReference type="PANTHER" id="PTHR23079:SF17">
    <property type="entry name" value="RNA-DEPENDENT RNA POLYMERASE"/>
    <property type="match status" value="1"/>
</dbReference>
<feature type="domain" description="RdRP-like PH" evidence="3">
    <location>
        <begin position="108"/>
        <end position="247"/>
    </location>
</feature>
<dbReference type="PANTHER" id="PTHR23079">
    <property type="entry name" value="RNA-DEPENDENT RNA POLYMERASE"/>
    <property type="match status" value="1"/>
</dbReference>
<dbReference type="Proteomes" id="UP001273166">
    <property type="component" value="Unassembled WGS sequence"/>
</dbReference>
<keyword evidence="1" id="KW-0694">RNA-binding</keyword>
<name>A0AAJ0GPU3_9PEZI</name>
<dbReference type="GO" id="GO:0003968">
    <property type="term" value="F:RNA-directed RNA polymerase activity"/>
    <property type="evidence" value="ECO:0007669"/>
    <property type="project" value="UniProtKB-KW"/>
</dbReference>
<comment type="caution">
    <text evidence="4">The sequence shown here is derived from an EMBL/GenBank/DDBJ whole genome shotgun (WGS) entry which is preliminary data.</text>
</comment>
<reference evidence="4" key="1">
    <citation type="journal article" date="2023" name="Mol. Phylogenet. Evol.">
        <title>Genome-scale phylogeny and comparative genomics of the fungal order Sordariales.</title>
        <authorList>
            <person name="Hensen N."/>
            <person name="Bonometti L."/>
            <person name="Westerberg I."/>
            <person name="Brannstrom I.O."/>
            <person name="Guillou S."/>
            <person name="Cros-Aarteil S."/>
            <person name="Calhoun S."/>
            <person name="Haridas S."/>
            <person name="Kuo A."/>
            <person name="Mondo S."/>
            <person name="Pangilinan J."/>
            <person name="Riley R."/>
            <person name="LaButti K."/>
            <person name="Andreopoulos B."/>
            <person name="Lipzen A."/>
            <person name="Chen C."/>
            <person name="Yan M."/>
            <person name="Daum C."/>
            <person name="Ng V."/>
            <person name="Clum A."/>
            <person name="Steindorff A."/>
            <person name="Ohm R.A."/>
            <person name="Martin F."/>
            <person name="Silar P."/>
            <person name="Natvig D.O."/>
            <person name="Lalanne C."/>
            <person name="Gautier V."/>
            <person name="Ament-Velasquez S.L."/>
            <person name="Kruys A."/>
            <person name="Hutchinson M.I."/>
            <person name="Powell A.J."/>
            <person name="Barry K."/>
            <person name="Miller A.N."/>
            <person name="Grigoriev I.V."/>
            <person name="Debuchy R."/>
            <person name="Gladieux P."/>
            <person name="Hiltunen Thoren M."/>
            <person name="Johannesson H."/>
        </authorList>
    </citation>
    <scope>NUCLEOTIDE SEQUENCE</scope>
    <source>
        <strain evidence="4">CBS 333.67</strain>
    </source>
</reference>
<dbReference type="EC" id="2.7.7.48" evidence="1"/>
<evidence type="ECO:0000313" key="5">
    <source>
        <dbReference type="Proteomes" id="UP001273166"/>
    </source>
</evidence>
<evidence type="ECO:0000259" key="3">
    <source>
        <dbReference type="Pfam" id="PF25358"/>
    </source>
</evidence>
<dbReference type="RefSeq" id="XP_062719702.1">
    <property type="nucleotide sequence ID" value="XM_062869473.1"/>
</dbReference>
<dbReference type="InterPro" id="IPR057503">
    <property type="entry name" value="PH_RdRP"/>
</dbReference>
<gene>
    <name evidence="4" type="ORF">B0T15DRAFT_535012</name>
</gene>